<comment type="caution">
    <text evidence="2">The sequence shown here is derived from an EMBL/GenBank/DDBJ whole genome shotgun (WGS) entry which is preliminary data.</text>
</comment>
<feature type="chain" id="PRO_5039678643" evidence="1">
    <location>
        <begin position="23"/>
        <end position="290"/>
    </location>
</feature>
<keyword evidence="3" id="KW-1185">Reference proteome</keyword>
<dbReference type="Proteomes" id="UP000288024">
    <property type="component" value="Unassembled WGS sequence"/>
</dbReference>
<dbReference type="AlphaFoldDB" id="A0A437K4X7"/>
<dbReference type="GeneID" id="87617683"/>
<evidence type="ECO:0000313" key="2">
    <source>
        <dbReference type="EMBL" id="RVT57795.1"/>
    </source>
</evidence>
<accession>A0A437K4X7</accession>
<reference evidence="2 3" key="1">
    <citation type="submission" date="2019-01" db="EMBL/GenBank/DDBJ databases">
        <title>Bacillus sp. M5HDSG1-1, whole genome shotgun sequence.</title>
        <authorList>
            <person name="Tuo L."/>
        </authorList>
    </citation>
    <scope>NUCLEOTIDE SEQUENCE [LARGE SCALE GENOMIC DNA]</scope>
    <source>
        <strain evidence="2 3">M5HDSG1-1</strain>
    </source>
</reference>
<name>A0A437K4X7_9BACI</name>
<organism evidence="2 3">
    <name type="scientific">Niallia taxi</name>
    <dbReference type="NCBI Taxonomy" id="2499688"/>
    <lineage>
        <taxon>Bacteria</taxon>
        <taxon>Bacillati</taxon>
        <taxon>Bacillota</taxon>
        <taxon>Bacilli</taxon>
        <taxon>Bacillales</taxon>
        <taxon>Bacillaceae</taxon>
        <taxon>Niallia</taxon>
    </lineage>
</organism>
<dbReference type="EMBL" id="RZTZ01000015">
    <property type="protein sequence ID" value="RVT57795.1"/>
    <property type="molecule type" value="Genomic_DNA"/>
</dbReference>
<evidence type="ECO:0000313" key="3">
    <source>
        <dbReference type="Proteomes" id="UP000288024"/>
    </source>
</evidence>
<protein>
    <submittedName>
        <fullName evidence="2">Amidase</fullName>
    </submittedName>
</protein>
<feature type="signal peptide" evidence="1">
    <location>
        <begin position="1"/>
        <end position="22"/>
    </location>
</feature>
<gene>
    <name evidence="2" type="ORF">EM808_23910</name>
</gene>
<sequence length="290" mass="32505">MKKLAILILVVGLMLPSIHTNAAANSKTNATWIWNPWALTTAAGQNKVINFLVKNSVTDVYLQIDQEVERKTYQQFIAKATTNNISVHALDGASKWALAGGQAYADSMFTWLKNYQKNSAANQRFSGVHLDVEPYILTEWNTDRDDVVLAYQKLIKRSSQLSTNLSLELSIDMPFWFDEITFANTYGKSNLAKWAIKNTDSVTIMAYRNTATGANGINSLVKTEVQYAKDAGKTINIGVETGESEEGSNISFYEKSKTYMKNELAKVAKAYPQENVNLAVHYIDTWMQMK</sequence>
<proteinExistence type="predicted"/>
<evidence type="ECO:0000256" key="1">
    <source>
        <dbReference type="SAM" id="SignalP"/>
    </source>
</evidence>
<dbReference type="RefSeq" id="WP_127741573.1">
    <property type="nucleotide sequence ID" value="NZ_JASPBW010000006.1"/>
</dbReference>
<keyword evidence="1" id="KW-0732">Signal</keyword>